<evidence type="ECO:0000313" key="6">
    <source>
        <dbReference type="EMBL" id="GAA1500700.1"/>
    </source>
</evidence>
<evidence type="ECO:0000256" key="3">
    <source>
        <dbReference type="ARBA" id="ARBA00023163"/>
    </source>
</evidence>
<keyword evidence="7" id="KW-1185">Reference proteome</keyword>
<dbReference type="Proteomes" id="UP001501470">
    <property type="component" value="Unassembled WGS sequence"/>
</dbReference>
<dbReference type="PANTHER" id="PTHR47506:SF6">
    <property type="entry name" value="HTH-TYPE TRANSCRIPTIONAL REPRESSOR NEMR"/>
    <property type="match status" value="1"/>
</dbReference>
<reference evidence="6 7" key="1">
    <citation type="journal article" date="2019" name="Int. J. Syst. Evol. Microbiol.">
        <title>The Global Catalogue of Microorganisms (GCM) 10K type strain sequencing project: providing services to taxonomists for standard genome sequencing and annotation.</title>
        <authorList>
            <consortium name="The Broad Institute Genomics Platform"/>
            <consortium name="The Broad Institute Genome Sequencing Center for Infectious Disease"/>
            <person name="Wu L."/>
            <person name="Ma J."/>
        </authorList>
    </citation>
    <scope>NUCLEOTIDE SEQUENCE [LARGE SCALE GENOMIC DNA]</scope>
    <source>
        <strain evidence="6 7">JCM 15933</strain>
    </source>
</reference>
<dbReference type="PROSITE" id="PS50977">
    <property type="entry name" value="HTH_TETR_2"/>
    <property type="match status" value="1"/>
</dbReference>
<name>A0ABN1ZL70_9ACTN</name>
<dbReference type="SUPFAM" id="SSF48498">
    <property type="entry name" value="Tetracyclin repressor-like, C-terminal domain"/>
    <property type="match status" value="1"/>
</dbReference>
<evidence type="ECO:0000256" key="1">
    <source>
        <dbReference type="ARBA" id="ARBA00023015"/>
    </source>
</evidence>
<dbReference type="Gene3D" id="1.10.10.60">
    <property type="entry name" value="Homeodomain-like"/>
    <property type="match status" value="1"/>
</dbReference>
<keyword evidence="3" id="KW-0804">Transcription</keyword>
<feature type="DNA-binding region" description="H-T-H motif" evidence="4">
    <location>
        <begin position="34"/>
        <end position="53"/>
    </location>
</feature>
<sequence length="197" mass="21349">MSPRRTLAEARLTRAGIIRHGVDVASVEGLEGLTIGRLATDLGMSKSGVLGHFGDKESLQLAVVELAADEFWRDVWEPVAAAPAGLPRLRAVAGSWLRYLTGDRPPGGCFFMAAGPEFDDRPGPVRDAIAGAADRWHRELLHQARQADGEVARDPEQVVFELTGIMLALHAAHRLRRDPSAPARAARAVARLLDLRD</sequence>
<evidence type="ECO:0000313" key="7">
    <source>
        <dbReference type="Proteomes" id="UP001501470"/>
    </source>
</evidence>
<accession>A0ABN1ZL70</accession>
<dbReference type="InterPro" id="IPR009057">
    <property type="entry name" value="Homeodomain-like_sf"/>
</dbReference>
<dbReference type="SUPFAM" id="SSF46689">
    <property type="entry name" value="Homeodomain-like"/>
    <property type="match status" value="1"/>
</dbReference>
<dbReference type="InterPro" id="IPR036271">
    <property type="entry name" value="Tet_transcr_reg_TetR-rel_C_sf"/>
</dbReference>
<dbReference type="InterPro" id="IPR011075">
    <property type="entry name" value="TetR_C"/>
</dbReference>
<dbReference type="PANTHER" id="PTHR47506">
    <property type="entry name" value="TRANSCRIPTIONAL REGULATORY PROTEIN"/>
    <property type="match status" value="1"/>
</dbReference>
<protein>
    <submittedName>
        <fullName evidence="6">TetR/AcrR family transcriptional regulator</fullName>
    </submittedName>
</protein>
<organism evidence="6 7">
    <name type="scientific">Dactylosporangium maewongense</name>
    <dbReference type="NCBI Taxonomy" id="634393"/>
    <lineage>
        <taxon>Bacteria</taxon>
        <taxon>Bacillati</taxon>
        <taxon>Actinomycetota</taxon>
        <taxon>Actinomycetes</taxon>
        <taxon>Micromonosporales</taxon>
        <taxon>Micromonosporaceae</taxon>
        <taxon>Dactylosporangium</taxon>
    </lineage>
</organism>
<dbReference type="Gene3D" id="1.10.357.10">
    <property type="entry name" value="Tetracycline Repressor, domain 2"/>
    <property type="match status" value="1"/>
</dbReference>
<evidence type="ECO:0000259" key="5">
    <source>
        <dbReference type="PROSITE" id="PS50977"/>
    </source>
</evidence>
<dbReference type="EMBL" id="BAAAQD010000001">
    <property type="protein sequence ID" value="GAA1500700.1"/>
    <property type="molecule type" value="Genomic_DNA"/>
</dbReference>
<evidence type="ECO:0000256" key="2">
    <source>
        <dbReference type="ARBA" id="ARBA00023125"/>
    </source>
</evidence>
<keyword evidence="1" id="KW-0805">Transcription regulation</keyword>
<comment type="caution">
    <text evidence="6">The sequence shown here is derived from an EMBL/GenBank/DDBJ whole genome shotgun (WGS) entry which is preliminary data.</text>
</comment>
<proteinExistence type="predicted"/>
<keyword evidence="2 4" id="KW-0238">DNA-binding</keyword>
<feature type="domain" description="HTH tetR-type" evidence="5">
    <location>
        <begin position="11"/>
        <end position="71"/>
    </location>
</feature>
<gene>
    <name evidence="6" type="ORF">GCM10009827_007250</name>
</gene>
<evidence type="ECO:0000256" key="4">
    <source>
        <dbReference type="PROSITE-ProRule" id="PRU00335"/>
    </source>
</evidence>
<dbReference type="Pfam" id="PF00440">
    <property type="entry name" value="TetR_N"/>
    <property type="match status" value="1"/>
</dbReference>
<dbReference type="Pfam" id="PF16925">
    <property type="entry name" value="TetR_C_13"/>
    <property type="match status" value="1"/>
</dbReference>
<dbReference type="InterPro" id="IPR001647">
    <property type="entry name" value="HTH_TetR"/>
</dbReference>
<dbReference type="RefSeq" id="WP_344499430.1">
    <property type="nucleotide sequence ID" value="NZ_BAAAQD010000001.1"/>
</dbReference>